<accession>A0ABR6BF18</accession>
<keyword evidence="3" id="KW-1185">Reference proteome</keyword>
<name>A0ABR6BF18_9PSEU</name>
<sequence>MTDSAEDTVTAFLAALEDLDVDRALSYAAPGIVYQNVPLPAARGIRAVGGQLRAMAKVGSGFEVRMHSIATKGTTVLTERTDVLKVGPVAAEFWVCGTFEVHEGRITLWRDYFDWPTFLFSWLRGAVRAVLRTPARRSS</sequence>
<dbReference type="SUPFAM" id="SSF54427">
    <property type="entry name" value="NTF2-like"/>
    <property type="match status" value="1"/>
</dbReference>
<dbReference type="GO" id="GO:0018744">
    <property type="term" value="F:limonene-1,2-epoxide hydrolase activity"/>
    <property type="evidence" value="ECO:0007669"/>
    <property type="project" value="UniProtKB-EC"/>
</dbReference>
<protein>
    <submittedName>
        <fullName evidence="2">Limonene-1,2-epoxide hydrolase</fullName>
        <ecNumber evidence="2">3.3.2.8</ecNumber>
    </submittedName>
</protein>
<dbReference type="EMBL" id="JACJID010000002">
    <property type="protein sequence ID" value="MBA8925452.1"/>
    <property type="molecule type" value="Genomic_DNA"/>
</dbReference>
<proteinExistence type="predicted"/>
<dbReference type="InterPro" id="IPR032710">
    <property type="entry name" value="NTF2-like_dom_sf"/>
</dbReference>
<dbReference type="InterPro" id="IPR013100">
    <property type="entry name" value="LEH"/>
</dbReference>
<dbReference type="EC" id="3.3.2.8" evidence="2"/>
<dbReference type="Pfam" id="PF07858">
    <property type="entry name" value="LEH"/>
    <property type="match status" value="1"/>
</dbReference>
<evidence type="ECO:0000259" key="1">
    <source>
        <dbReference type="Pfam" id="PF07858"/>
    </source>
</evidence>
<evidence type="ECO:0000313" key="2">
    <source>
        <dbReference type="EMBL" id="MBA8925452.1"/>
    </source>
</evidence>
<gene>
    <name evidence="2" type="ORF">BC739_002651</name>
</gene>
<comment type="caution">
    <text evidence="2">The sequence shown here is derived from an EMBL/GenBank/DDBJ whole genome shotgun (WGS) entry which is preliminary data.</text>
</comment>
<organism evidence="2 3">
    <name type="scientific">Kutzneria viridogrisea</name>
    <dbReference type="NCBI Taxonomy" id="47990"/>
    <lineage>
        <taxon>Bacteria</taxon>
        <taxon>Bacillati</taxon>
        <taxon>Actinomycetota</taxon>
        <taxon>Actinomycetes</taxon>
        <taxon>Pseudonocardiales</taxon>
        <taxon>Pseudonocardiaceae</taxon>
        <taxon>Kutzneria</taxon>
    </lineage>
</organism>
<dbReference type="RefSeq" id="WP_025360138.1">
    <property type="nucleotide sequence ID" value="NZ_BAAABQ010000084.1"/>
</dbReference>
<evidence type="ECO:0000313" key="3">
    <source>
        <dbReference type="Proteomes" id="UP000517916"/>
    </source>
</evidence>
<feature type="domain" description="Limonene-1,2-epoxide hydrolase" evidence="1">
    <location>
        <begin position="6"/>
        <end position="124"/>
    </location>
</feature>
<keyword evidence="2" id="KW-0378">Hydrolase</keyword>
<dbReference type="Proteomes" id="UP000517916">
    <property type="component" value="Unassembled WGS sequence"/>
</dbReference>
<dbReference type="Gene3D" id="3.10.450.50">
    <property type="match status" value="1"/>
</dbReference>
<reference evidence="2 3" key="1">
    <citation type="submission" date="2020-08" db="EMBL/GenBank/DDBJ databases">
        <title>Genomic Encyclopedia of Archaeal and Bacterial Type Strains, Phase II (KMG-II): from individual species to whole genera.</title>
        <authorList>
            <person name="Goeker M."/>
        </authorList>
    </citation>
    <scope>NUCLEOTIDE SEQUENCE [LARGE SCALE GENOMIC DNA]</scope>
    <source>
        <strain evidence="2 3">DSM 43850</strain>
    </source>
</reference>